<dbReference type="Proteomes" id="UP000680038">
    <property type="component" value="Unassembled WGS sequence"/>
</dbReference>
<reference evidence="1" key="1">
    <citation type="submission" date="2021-04" db="EMBL/GenBank/DDBJ databases">
        <authorList>
            <person name="Rodrigo-Torres L."/>
            <person name="Arahal R. D."/>
            <person name="Lucena T."/>
        </authorList>
    </citation>
    <scope>NUCLEOTIDE SEQUENCE</scope>
    <source>
        <strain evidence="1">CECT 9275</strain>
    </source>
</reference>
<gene>
    <name evidence="1" type="ORF">DYBT9275_02435</name>
</gene>
<protein>
    <submittedName>
        <fullName evidence="1">Uncharacterized protein</fullName>
    </submittedName>
</protein>
<accession>A0A916NBU7</accession>
<comment type="caution">
    <text evidence="1">The sequence shown here is derived from an EMBL/GenBank/DDBJ whole genome shotgun (WGS) entry which is preliminary data.</text>
</comment>
<evidence type="ECO:0000313" key="2">
    <source>
        <dbReference type="Proteomes" id="UP000680038"/>
    </source>
</evidence>
<dbReference type="EMBL" id="CAJRAF010000002">
    <property type="protein sequence ID" value="CAG5000299.1"/>
    <property type="molecule type" value="Genomic_DNA"/>
</dbReference>
<sequence>MEVVLTKWDLRKIERTELPQFLATEYKGVSPEKYRHYFTGIKSASDTITNEAFAEIQLFFEGIKFDKYFIRKWTDQEQQAIESIKKN</sequence>
<proteinExistence type="predicted"/>
<evidence type="ECO:0000313" key="1">
    <source>
        <dbReference type="EMBL" id="CAG5000299.1"/>
    </source>
</evidence>
<keyword evidence="2" id="KW-1185">Reference proteome</keyword>
<organism evidence="1 2">
    <name type="scientific">Dyadobacter helix</name>
    <dbReference type="NCBI Taxonomy" id="2822344"/>
    <lineage>
        <taxon>Bacteria</taxon>
        <taxon>Pseudomonadati</taxon>
        <taxon>Bacteroidota</taxon>
        <taxon>Cytophagia</taxon>
        <taxon>Cytophagales</taxon>
        <taxon>Spirosomataceae</taxon>
        <taxon>Dyadobacter</taxon>
    </lineage>
</organism>
<name>A0A916NBU7_9BACT</name>
<dbReference type="AlphaFoldDB" id="A0A916NBU7"/>
<dbReference type="RefSeq" id="WP_215239071.1">
    <property type="nucleotide sequence ID" value="NZ_CAJRAF010000002.1"/>
</dbReference>